<comment type="caution">
    <text evidence="2">The sequence shown here is derived from an EMBL/GenBank/DDBJ whole genome shotgun (WGS) entry which is preliminary data.</text>
</comment>
<feature type="region of interest" description="Disordered" evidence="1">
    <location>
        <begin position="87"/>
        <end position="124"/>
    </location>
</feature>
<dbReference type="EMBL" id="JABEZW010000001">
    <property type="protein sequence ID" value="MBA0757431.1"/>
    <property type="molecule type" value="Genomic_DNA"/>
</dbReference>
<protein>
    <submittedName>
        <fullName evidence="2">Uncharacterized protein</fullName>
    </submittedName>
</protein>
<evidence type="ECO:0000313" key="3">
    <source>
        <dbReference type="Proteomes" id="UP000593568"/>
    </source>
</evidence>
<name>A0A7J9D9U1_9ROSI</name>
<dbReference type="AlphaFoldDB" id="A0A7J9D9U1"/>
<accession>A0A7J9D9U1</accession>
<dbReference type="Proteomes" id="UP000593568">
    <property type="component" value="Unassembled WGS sequence"/>
</dbReference>
<evidence type="ECO:0000313" key="2">
    <source>
        <dbReference type="EMBL" id="MBA0757431.1"/>
    </source>
</evidence>
<gene>
    <name evidence="2" type="ORF">Gotri_020532</name>
</gene>
<keyword evidence="3" id="KW-1185">Reference proteome</keyword>
<feature type="compositionally biased region" description="Polar residues" evidence="1">
    <location>
        <begin position="108"/>
        <end position="124"/>
    </location>
</feature>
<sequence>MSSPTDWSHFYYQNLSNQEQVSFDEQGHDATVVATVTATSSGGHLSPEGRVGKPVPPAGFQLQYQQQQQQQLQLMQHQNQAYMFSRLGGNNPRLDMEHGSEPFVAEGGSSQVPPSRTGSSNENT</sequence>
<evidence type="ECO:0000256" key="1">
    <source>
        <dbReference type="SAM" id="MobiDB-lite"/>
    </source>
</evidence>
<feature type="non-terminal residue" evidence="2">
    <location>
        <position position="124"/>
    </location>
</feature>
<organism evidence="2 3">
    <name type="scientific">Gossypium trilobum</name>
    <dbReference type="NCBI Taxonomy" id="34281"/>
    <lineage>
        <taxon>Eukaryota</taxon>
        <taxon>Viridiplantae</taxon>
        <taxon>Streptophyta</taxon>
        <taxon>Embryophyta</taxon>
        <taxon>Tracheophyta</taxon>
        <taxon>Spermatophyta</taxon>
        <taxon>Magnoliopsida</taxon>
        <taxon>eudicotyledons</taxon>
        <taxon>Gunneridae</taxon>
        <taxon>Pentapetalae</taxon>
        <taxon>rosids</taxon>
        <taxon>malvids</taxon>
        <taxon>Malvales</taxon>
        <taxon>Malvaceae</taxon>
        <taxon>Malvoideae</taxon>
        <taxon>Gossypium</taxon>
    </lineage>
</organism>
<proteinExistence type="predicted"/>
<reference evidence="2 3" key="1">
    <citation type="journal article" date="2019" name="Genome Biol. Evol.">
        <title>Insights into the evolution of the New World diploid cottons (Gossypium, subgenus Houzingenia) based on genome sequencing.</title>
        <authorList>
            <person name="Grover C.E."/>
            <person name="Arick M.A. 2nd"/>
            <person name="Thrash A."/>
            <person name="Conover J.L."/>
            <person name="Sanders W.S."/>
            <person name="Peterson D.G."/>
            <person name="Frelichowski J.E."/>
            <person name="Scheffler J.A."/>
            <person name="Scheffler B.E."/>
            <person name="Wendel J.F."/>
        </authorList>
    </citation>
    <scope>NUCLEOTIDE SEQUENCE [LARGE SCALE GENOMIC DNA]</scope>
    <source>
        <strain evidence="2">8</strain>
        <tissue evidence="2">Leaf</tissue>
    </source>
</reference>